<evidence type="ECO:0000313" key="4">
    <source>
        <dbReference type="EMBL" id="KAK8093324.1"/>
    </source>
</evidence>
<dbReference type="Pfam" id="PF00075">
    <property type="entry name" value="RNase_H"/>
    <property type="match status" value="1"/>
</dbReference>
<keyword evidence="5" id="KW-1185">Reference proteome</keyword>
<evidence type="ECO:0000256" key="2">
    <source>
        <dbReference type="SAM" id="MobiDB-lite"/>
    </source>
</evidence>
<feature type="domain" description="RNase H type-1" evidence="3">
    <location>
        <begin position="35"/>
        <end position="209"/>
    </location>
</feature>
<reference evidence="4 5" key="1">
    <citation type="submission" date="2023-01" db="EMBL/GenBank/DDBJ databases">
        <title>Analysis of 21 Apiospora genomes using comparative genomics revels a genus with tremendous synthesis potential of carbohydrate active enzymes and secondary metabolites.</title>
        <authorList>
            <person name="Sorensen T."/>
        </authorList>
    </citation>
    <scope>NUCLEOTIDE SEQUENCE [LARGE SCALE GENOMIC DNA]</scope>
    <source>
        <strain evidence="4 5">CBS 114990</strain>
    </source>
</reference>
<evidence type="ECO:0000256" key="1">
    <source>
        <dbReference type="SAM" id="Coils"/>
    </source>
</evidence>
<dbReference type="PROSITE" id="PS50879">
    <property type="entry name" value="RNASE_H_1"/>
    <property type="match status" value="1"/>
</dbReference>
<dbReference type="EMBL" id="JAQQWN010000002">
    <property type="protein sequence ID" value="KAK8093324.1"/>
    <property type="molecule type" value="Genomic_DNA"/>
</dbReference>
<feature type="compositionally biased region" description="Low complexity" evidence="2">
    <location>
        <begin position="251"/>
        <end position="269"/>
    </location>
</feature>
<accession>A0ABR1X9I9</accession>
<keyword evidence="1" id="KW-0175">Coiled coil</keyword>
<dbReference type="Gene3D" id="3.30.420.10">
    <property type="entry name" value="Ribonuclease H-like superfamily/Ribonuclease H"/>
    <property type="match status" value="1"/>
</dbReference>
<dbReference type="InterPro" id="IPR002156">
    <property type="entry name" value="RNaseH_domain"/>
</dbReference>
<gene>
    <name evidence="4" type="ORF">PG997_000009</name>
</gene>
<dbReference type="InterPro" id="IPR012337">
    <property type="entry name" value="RNaseH-like_sf"/>
</dbReference>
<comment type="caution">
    <text evidence="4">The sequence shown here is derived from an EMBL/GenBank/DDBJ whole genome shotgun (WGS) entry which is preliminary data.</text>
</comment>
<dbReference type="Proteomes" id="UP001433268">
    <property type="component" value="Unassembled WGS sequence"/>
</dbReference>
<organism evidence="4 5">
    <name type="scientific">Apiospora hydei</name>
    <dbReference type="NCBI Taxonomy" id="1337664"/>
    <lineage>
        <taxon>Eukaryota</taxon>
        <taxon>Fungi</taxon>
        <taxon>Dikarya</taxon>
        <taxon>Ascomycota</taxon>
        <taxon>Pezizomycotina</taxon>
        <taxon>Sordariomycetes</taxon>
        <taxon>Xylariomycetidae</taxon>
        <taxon>Amphisphaeriales</taxon>
        <taxon>Apiosporaceae</taxon>
        <taxon>Apiospora</taxon>
    </lineage>
</organism>
<name>A0ABR1X9I9_9PEZI</name>
<dbReference type="RefSeq" id="XP_066674097.1">
    <property type="nucleotide sequence ID" value="XM_066804324.1"/>
</dbReference>
<feature type="coiled-coil region" evidence="1">
    <location>
        <begin position="309"/>
        <end position="351"/>
    </location>
</feature>
<dbReference type="InterPro" id="IPR036397">
    <property type="entry name" value="RNaseH_sf"/>
</dbReference>
<evidence type="ECO:0000259" key="3">
    <source>
        <dbReference type="PROSITE" id="PS50879"/>
    </source>
</evidence>
<protein>
    <recommendedName>
        <fullName evidence="3">RNase H type-1 domain-containing protein</fullName>
    </recommendedName>
</protein>
<feature type="region of interest" description="Disordered" evidence="2">
    <location>
        <begin position="242"/>
        <end position="270"/>
    </location>
</feature>
<dbReference type="GeneID" id="92037384"/>
<evidence type="ECO:0000313" key="5">
    <source>
        <dbReference type="Proteomes" id="UP001433268"/>
    </source>
</evidence>
<feature type="region of interest" description="Disordered" evidence="2">
    <location>
        <begin position="354"/>
        <end position="380"/>
    </location>
</feature>
<dbReference type="SUPFAM" id="SSF53098">
    <property type="entry name" value="Ribonuclease H-like"/>
    <property type="match status" value="1"/>
</dbReference>
<feature type="coiled-coil region" evidence="1">
    <location>
        <begin position="87"/>
        <end position="121"/>
    </location>
</feature>
<sequence>MTRPHKDIYGKMEVFHRSVERSRHLAKNAIGLATLGDRIVMYTDGSVRLPEYDCPRTSAVTYRHVYDGTDAKNAPWIDRAFGVLGIKNSNEAEIVAVAESLKALEQEVRSYIEIKKQQAKKASRLQVLIFSDSRHCLSILDRMLQTLMKNKPFTGRDWTVEYLKANVKKLVETVASTDLDLPVEFHWVKGHSGVEGNDRADWLAYDAYPTAKWYFLGHQSSACPAMYEVAEMGEMSMALVERQQEAESLEPSVTNTPSTATTSASQMPPETVNSPIALGAIESVIDSTKPHPEPRETDTATAGQTTAALSAVYNTIADLRREVREQREEERKQSEQMVSKFLEAMKELKKAPHVTTTPVGGGEVADLEPKPENQRKRNFLVAKIRRAGQRLRGMGRKSKSKE</sequence>
<proteinExistence type="predicted"/>